<proteinExistence type="predicted"/>
<protein>
    <submittedName>
        <fullName evidence="2">Uncharacterized protein</fullName>
    </submittedName>
</protein>
<accession>A0A8X7C2A6</accession>
<dbReference type="Proteomes" id="UP000886998">
    <property type="component" value="Unassembled WGS sequence"/>
</dbReference>
<evidence type="ECO:0000313" key="2">
    <source>
        <dbReference type="EMBL" id="GFY52770.1"/>
    </source>
</evidence>
<name>A0A8X7C2A6_9ARAC</name>
<feature type="compositionally biased region" description="Basic and acidic residues" evidence="1">
    <location>
        <begin position="25"/>
        <end position="34"/>
    </location>
</feature>
<dbReference type="AlphaFoldDB" id="A0A8X7C2A6"/>
<organism evidence="2 3">
    <name type="scientific">Trichonephila inaurata madagascariensis</name>
    <dbReference type="NCBI Taxonomy" id="2747483"/>
    <lineage>
        <taxon>Eukaryota</taxon>
        <taxon>Metazoa</taxon>
        <taxon>Ecdysozoa</taxon>
        <taxon>Arthropoda</taxon>
        <taxon>Chelicerata</taxon>
        <taxon>Arachnida</taxon>
        <taxon>Araneae</taxon>
        <taxon>Araneomorphae</taxon>
        <taxon>Entelegynae</taxon>
        <taxon>Araneoidea</taxon>
        <taxon>Nephilidae</taxon>
        <taxon>Trichonephila</taxon>
        <taxon>Trichonephila inaurata</taxon>
    </lineage>
</organism>
<gene>
    <name evidence="2" type="ORF">TNIN_303161</name>
</gene>
<feature type="region of interest" description="Disordered" evidence="1">
    <location>
        <begin position="1"/>
        <end position="34"/>
    </location>
</feature>
<dbReference type="EMBL" id="BMAV01008899">
    <property type="protein sequence ID" value="GFY52770.1"/>
    <property type="molecule type" value="Genomic_DNA"/>
</dbReference>
<keyword evidence="3" id="KW-1185">Reference proteome</keyword>
<comment type="caution">
    <text evidence="2">The sequence shown here is derived from an EMBL/GenBank/DDBJ whole genome shotgun (WGS) entry which is preliminary data.</text>
</comment>
<sequence>MARCHHSESDLTTTVSSAYTTCRDGVQKDRSPREEEVERAMRISKFNPHFIPKGDEDFKRRHQLPIQNTNLVNSRFFK</sequence>
<reference evidence="2" key="1">
    <citation type="submission" date="2020-08" db="EMBL/GenBank/DDBJ databases">
        <title>Multicomponent nature underlies the extraordinary mechanical properties of spider dragline silk.</title>
        <authorList>
            <person name="Kono N."/>
            <person name="Nakamura H."/>
            <person name="Mori M."/>
            <person name="Yoshida Y."/>
            <person name="Ohtoshi R."/>
            <person name="Malay A.D."/>
            <person name="Moran D.A.P."/>
            <person name="Tomita M."/>
            <person name="Numata K."/>
            <person name="Arakawa K."/>
        </authorList>
    </citation>
    <scope>NUCLEOTIDE SEQUENCE</scope>
</reference>
<evidence type="ECO:0000313" key="3">
    <source>
        <dbReference type="Proteomes" id="UP000886998"/>
    </source>
</evidence>
<feature type="compositionally biased region" description="Polar residues" evidence="1">
    <location>
        <begin position="10"/>
        <end position="20"/>
    </location>
</feature>
<evidence type="ECO:0000256" key="1">
    <source>
        <dbReference type="SAM" id="MobiDB-lite"/>
    </source>
</evidence>